<sequence length="363" mass="40039">MEAIGGYAPTTPPPCQSRANLNENEDGRADEDGRAGKDELALTPSPTSVEGFPPSAVNSANRPAIVSRLIAHHIDDILDSDEEETVDLVLPSSNMVAIPDLDDLNLTTADIDADDESNSLTHISSSDFMPPGTPEIATPKQTPEQVVQRKLLLQSVSSMVCGTETSPSGLDLNLGPEREVHFHESSLGIKISRHADGFVRILSVTRTNDMSRIGYIYEGDLVREVSGVCLRKPIDSAEWNMTIGLIKMSHTRPLKMVLAQEYDEMDEDRRHNNDDGQTRRVIFNERSLGVKLHHNGEGCVEILSVAARPIDRWGEVWKGDRVLEAGGCDLRSPITKSSWLTLVKYLREAPRPLQMTVTNKTNR</sequence>
<dbReference type="AlphaFoldDB" id="K0SIF9"/>
<reference evidence="2 3" key="1">
    <citation type="journal article" date="2012" name="Genome Biol.">
        <title>Genome and low-iron response of an oceanic diatom adapted to chronic iron limitation.</title>
        <authorList>
            <person name="Lommer M."/>
            <person name="Specht M."/>
            <person name="Roy A.S."/>
            <person name="Kraemer L."/>
            <person name="Andreson R."/>
            <person name="Gutowska M.A."/>
            <person name="Wolf J."/>
            <person name="Bergner S.V."/>
            <person name="Schilhabel M.B."/>
            <person name="Klostermeier U.C."/>
            <person name="Beiko R.G."/>
            <person name="Rosenstiel P."/>
            <person name="Hippler M."/>
            <person name="Laroche J."/>
        </authorList>
    </citation>
    <scope>NUCLEOTIDE SEQUENCE [LARGE SCALE GENOMIC DNA]</scope>
    <source>
        <strain evidence="2 3">CCMP1005</strain>
    </source>
</reference>
<keyword evidence="3" id="KW-1185">Reference proteome</keyword>
<organism evidence="2 3">
    <name type="scientific">Thalassiosira oceanica</name>
    <name type="common">Marine diatom</name>
    <dbReference type="NCBI Taxonomy" id="159749"/>
    <lineage>
        <taxon>Eukaryota</taxon>
        <taxon>Sar</taxon>
        <taxon>Stramenopiles</taxon>
        <taxon>Ochrophyta</taxon>
        <taxon>Bacillariophyta</taxon>
        <taxon>Coscinodiscophyceae</taxon>
        <taxon>Thalassiosirophycidae</taxon>
        <taxon>Thalassiosirales</taxon>
        <taxon>Thalassiosiraceae</taxon>
        <taxon>Thalassiosira</taxon>
    </lineage>
</organism>
<name>K0SIF9_THAOC</name>
<comment type="caution">
    <text evidence="2">The sequence shown here is derived from an EMBL/GenBank/DDBJ whole genome shotgun (WGS) entry which is preliminary data.</text>
</comment>
<evidence type="ECO:0000313" key="2">
    <source>
        <dbReference type="EMBL" id="EJK60801.1"/>
    </source>
</evidence>
<dbReference type="OrthoDB" id="10648416at2759"/>
<dbReference type="EMBL" id="AGNL01020676">
    <property type="protein sequence ID" value="EJK60801.1"/>
    <property type="molecule type" value="Genomic_DNA"/>
</dbReference>
<evidence type="ECO:0000256" key="1">
    <source>
        <dbReference type="SAM" id="MobiDB-lite"/>
    </source>
</evidence>
<accession>K0SIF9</accession>
<dbReference type="eggNOG" id="ENOG502T92T">
    <property type="taxonomic scope" value="Eukaryota"/>
</dbReference>
<gene>
    <name evidence="2" type="ORF">THAOC_18787</name>
</gene>
<dbReference type="Proteomes" id="UP000266841">
    <property type="component" value="Unassembled WGS sequence"/>
</dbReference>
<feature type="compositionally biased region" description="Basic and acidic residues" evidence="1">
    <location>
        <begin position="25"/>
        <end position="40"/>
    </location>
</feature>
<proteinExistence type="predicted"/>
<feature type="region of interest" description="Disordered" evidence="1">
    <location>
        <begin position="1"/>
        <end position="56"/>
    </location>
</feature>
<protein>
    <recommendedName>
        <fullName evidence="4">PDZ domain-containing protein</fullName>
    </recommendedName>
</protein>
<evidence type="ECO:0008006" key="4">
    <source>
        <dbReference type="Google" id="ProtNLM"/>
    </source>
</evidence>
<evidence type="ECO:0000313" key="3">
    <source>
        <dbReference type="Proteomes" id="UP000266841"/>
    </source>
</evidence>